<dbReference type="EMBL" id="BMPI01000008">
    <property type="protein sequence ID" value="GGM19446.1"/>
    <property type="molecule type" value="Genomic_DNA"/>
</dbReference>
<organism evidence="2 3">
    <name type="scientific">Dactylosporangium sucinum</name>
    <dbReference type="NCBI Taxonomy" id="1424081"/>
    <lineage>
        <taxon>Bacteria</taxon>
        <taxon>Bacillati</taxon>
        <taxon>Actinomycetota</taxon>
        <taxon>Actinomycetes</taxon>
        <taxon>Micromonosporales</taxon>
        <taxon>Micromonosporaceae</taxon>
        <taxon>Dactylosporangium</taxon>
    </lineage>
</organism>
<reference evidence="2" key="2">
    <citation type="submission" date="2020-09" db="EMBL/GenBank/DDBJ databases">
        <authorList>
            <person name="Sun Q."/>
            <person name="Ohkuma M."/>
        </authorList>
    </citation>
    <scope>NUCLEOTIDE SEQUENCE</scope>
    <source>
        <strain evidence="2">JCM 19831</strain>
    </source>
</reference>
<dbReference type="AlphaFoldDB" id="A0A917TE41"/>
<gene>
    <name evidence="2" type="ORF">GCM10007977_020930</name>
</gene>
<protein>
    <submittedName>
        <fullName evidence="2">Uncharacterized protein</fullName>
    </submittedName>
</protein>
<accession>A0A917TE41</accession>
<dbReference type="Proteomes" id="UP000642070">
    <property type="component" value="Unassembled WGS sequence"/>
</dbReference>
<evidence type="ECO:0000256" key="1">
    <source>
        <dbReference type="SAM" id="MobiDB-lite"/>
    </source>
</evidence>
<keyword evidence="3" id="KW-1185">Reference proteome</keyword>
<feature type="region of interest" description="Disordered" evidence="1">
    <location>
        <begin position="74"/>
        <end position="121"/>
    </location>
</feature>
<sequence>MSLRSNRFRTQRHGLTSAGVTLRANSKIDGGAQTFGHPGCTNRFRIMARPSAAPSATTATEDVDQRVPEGAARMIADVPVSKTNHKRPRSCTGSVRQQRLPGATRARERVLDPSCSSRPQP</sequence>
<reference evidence="2" key="1">
    <citation type="journal article" date="2014" name="Int. J. Syst. Evol. Microbiol.">
        <title>Complete genome sequence of Corynebacterium casei LMG S-19264T (=DSM 44701T), isolated from a smear-ripened cheese.</title>
        <authorList>
            <consortium name="US DOE Joint Genome Institute (JGI-PGF)"/>
            <person name="Walter F."/>
            <person name="Albersmeier A."/>
            <person name="Kalinowski J."/>
            <person name="Ruckert C."/>
        </authorList>
    </citation>
    <scope>NUCLEOTIDE SEQUENCE</scope>
    <source>
        <strain evidence="2">JCM 19831</strain>
    </source>
</reference>
<proteinExistence type="predicted"/>
<evidence type="ECO:0000313" key="3">
    <source>
        <dbReference type="Proteomes" id="UP000642070"/>
    </source>
</evidence>
<evidence type="ECO:0000313" key="2">
    <source>
        <dbReference type="EMBL" id="GGM19446.1"/>
    </source>
</evidence>
<name>A0A917TE41_9ACTN</name>
<comment type="caution">
    <text evidence="2">The sequence shown here is derived from an EMBL/GenBank/DDBJ whole genome shotgun (WGS) entry which is preliminary data.</text>
</comment>